<dbReference type="SMART" id="SM00028">
    <property type="entry name" value="TPR"/>
    <property type="match status" value="1"/>
</dbReference>
<dbReference type="PROSITE" id="PS50005">
    <property type="entry name" value="TPR"/>
    <property type="match status" value="1"/>
</dbReference>
<dbReference type="InterPro" id="IPR011990">
    <property type="entry name" value="TPR-like_helical_dom_sf"/>
</dbReference>
<gene>
    <name evidence="1" type="ORF">LCGC14_2958160</name>
</gene>
<dbReference type="Gene3D" id="1.25.40.1040">
    <property type="match status" value="1"/>
</dbReference>
<feature type="non-terminal residue" evidence="1">
    <location>
        <position position="109"/>
    </location>
</feature>
<reference evidence="1" key="1">
    <citation type="journal article" date="2015" name="Nature">
        <title>Complex archaea that bridge the gap between prokaryotes and eukaryotes.</title>
        <authorList>
            <person name="Spang A."/>
            <person name="Saw J.H."/>
            <person name="Jorgensen S.L."/>
            <person name="Zaremba-Niedzwiedzka K."/>
            <person name="Martijn J."/>
            <person name="Lind A.E."/>
            <person name="van Eijk R."/>
            <person name="Schleper C."/>
            <person name="Guy L."/>
            <person name="Ettema T.J."/>
        </authorList>
    </citation>
    <scope>NUCLEOTIDE SEQUENCE</scope>
</reference>
<organism evidence="1">
    <name type="scientific">marine sediment metagenome</name>
    <dbReference type="NCBI Taxonomy" id="412755"/>
    <lineage>
        <taxon>unclassified sequences</taxon>
        <taxon>metagenomes</taxon>
        <taxon>ecological metagenomes</taxon>
    </lineage>
</organism>
<sequence>MIKALFLLLVIGFVSFTPQVFAQESETQELFQEANEHFVNGEYKEAIQIYDNILEIVPNNFSTLKMKGVALSNLAQDENLINYHTDSLEQFYTIIQYNQNDVLALTGLG</sequence>
<dbReference type="InterPro" id="IPR019734">
    <property type="entry name" value="TPR_rpt"/>
</dbReference>
<proteinExistence type="predicted"/>
<dbReference type="EMBL" id="LAZR01059801">
    <property type="protein sequence ID" value="KKK67031.1"/>
    <property type="molecule type" value="Genomic_DNA"/>
</dbReference>
<dbReference type="AlphaFoldDB" id="A0A0F9A4D9"/>
<name>A0A0F9A4D9_9ZZZZ</name>
<accession>A0A0F9A4D9</accession>
<comment type="caution">
    <text evidence="1">The sequence shown here is derived from an EMBL/GenBank/DDBJ whole genome shotgun (WGS) entry which is preliminary data.</text>
</comment>
<dbReference type="SUPFAM" id="SSF48452">
    <property type="entry name" value="TPR-like"/>
    <property type="match status" value="1"/>
</dbReference>
<evidence type="ECO:0000313" key="1">
    <source>
        <dbReference type="EMBL" id="KKK67031.1"/>
    </source>
</evidence>
<protein>
    <submittedName>
        <fullName evidence="1">Uncharacterized protein</fullName>
    </submittedName>
</protein>